<evidence type="ECO:0000256" key="1">
    <source>
        <dbReference type="SAM" id="MobiDB-lite"/>
    </source>
</evidence>
<gene>
    <name evidence="2" type="ORF">CI238_09853</name>
</gene>
<dbReference type="EMBL" id="LFIW01001173">
    <property type="protein sequence ID" value="KZL83300.1"/>
    <property type="molecule type" value="Genomic_DNA"/>
</dbReference>
<protein>
    <submittedName>
        <fullName evidence="2">Uncharacterized protein</fullName>
    </submittedName>
</protein>
<evidence type="ECO:0000313" key="3">
    <source>
        <dbReference type="Proteomes" id="UP000076584"/>
    </source>
</evidence>
<comment type="caution">
    <text evidence="2">The sequence shown here is derived from an EMBL/GenBank/DDBJ whole genome shotgun (WGS) entry which is preliminary data.</text>
</comment>
<feature type="region of interest" description="Disordered" evidence="1">
    <location>
        <begin position="29"/>
        <end position="74"/>
    </location>
</feature>
<name>A0A167D1I2_COLIC</name>
<proteinExistence type="predicted"/>
<dbReference type="AlphaFoldDB" id="A0A167D1I2"/>
<keyword evidence="3" id="KW-1185">Reference proteome</keyword>
<reference evidence="2 3" key="1">
    <citation type="submission" date="2015-06" db="EMBL/GenBank/DDBJ databases">
        <title>Survival trade-offs in plant roots during colonization by closely related pathogenic and mutualistic fungi.</title>
        <authorList>
            <person name="Hacquard S."/>
            <person name="Kracher B."/>
            <person name="Hiruma K."/>
            <person name="Weinman A."/>
            <person name="Muench P."/>
            <person name="Garrido Oter R."/>
            <person name="Ver Loren van Themaat E."/>
            <person name="Dallerey J.-F."/>
            <person name="Damm U."/>
            <person name="Henrissat B."/>
            <person name="Lespinet O."/>
            <person name="Thon M."/>
            <person name="Kemen E."/>
            <person name="McHardy A.C."/>
            <person name="Schulze-Lefert P."/>
            <person name="O'Connell R.J."/>
        </authorList>
    </citation>
    <scope>NUCLEOTIDE SEQUENCE [LARGE SCALE GENOMIC DNA]</scope>
    <source>
        <strain evidence="2 3">MAFF 238704</strain>
    </source>
</reference>
<sequence length="384" mass="41628">MNRCSRAVLASSSLDAACKLRTAKLTLPETKSTAKGRASISPAVKKTTEATQQPKKTGKRKVTTTVSPPTKRQKITETVTAIPESDTTKPTTPNMMAQAAQDHPVKPRFQMLPETPTSTIKKKAVEEVYEIQEGDSDHGPQSIAIHSSRNRQMKSKITRLKSQIARAPKEPVAQNIVDVDDTPSKTPKVEATQKIAKKTAMQDGEPQMNKHAVANVKFCQVSRLPEDCILVSKADYSILMRRTVVVNKMVMTFTESANDVEDTNNNKKNPALTHLLAEARSLSFGVQSLTNAITKLPAKGDEDDISIAQLPIGKEASENDSLLTIEDPAAANQGGAIAKQSTDGPGGDVIVVKPISMKKTEDDKEESCVKVPPPAKRVVFKLSK</sequence>
<accession>A0A167D1I2</accession>
<organism evidence="2 3">
    <name type="scientific">Colletotrichum incanum</name>
    <name type="common">Soybean anthracnose fungus</name>
    <dbReference type="NCBI Taxonomy" id="1573173"/>
    <lineage>
        <taxon>Eukaryota</taxon>
        <taxon>Fungi</taxon>
        <taxon>Dikarya</taxon>
        <taxon>Ascomycota</taxon>
        <taxon>Pezizomycotina</taxon>
        <taxon>Sordariomycetes</taxon>
        <taxon>Hypocreomycetidae</taxon>
        <taxon>Glomerellales</taxon>
        <taxon>Glomerellaceae</taxon>
        <taxon>Colletotrichum</taxon>
        <taxon>Colletotrichum spaethianum species complex</taxon>
    </lineage>
</organism>
<evidence type="ECO:0000313" key="2">
    <source>
        <dbReference type="EMBL" id="KZL83300.1"/>
    </source>
</evidence>
<dbReference type="Proteomes" id="UP000076584">
    <property type="component" value="Unassembled WGS sequence"/>
</dbReference>